<proteinExistence type="predicted"/>
<protein>
    <recommendedName>
        <fullName evidence="4">DUF4386 domain-containing protein</fullName>
    </recommendedName>
</protein>
<name>A0ABV7YF25_9ACTN</name>
<comment type="caution">
    <text evidence="2">The sequence shown here is derived from an EMBL/GenBank/DDBJ whole genome shotgun (WGS) entry which is preliminary data.</text>
</comment>
<evidence type="ECO:0000313" key="3">
    <source>
        <dbReference type="Proteomes" id="UP001595699"/>
    </source>
</evidence>
<dbReference type="RefSeq" id="WP_205120786.1">
    <property type="nucleotide sequence ID" value="NZ_JAFBCM010000001.1"/>
</dbReference>
<keyword evidence="1" id="KW-0812">Transmembrane</keyword>
<feature type="transmembrane region" description="Helical" evidence="1">
    <location>
        <begin position="77"/>
        <end position="100"/>
    </location>
</feature>
<keyword evidence="3" id="KW-1185">Reference proteome</keyword>
<accession>A0ABV7YF25</accession>
<feature type="transmembrane region" description="Helical" evidence="1">
    <location>
        <begin position="158"/>
        <end position="180"/>
    </location>
</feature>
<dbReference type="EMBL" id="JBHRZH010000012">
    <property type="protein sequence ID" value="MFC3762255.1"/>
    <property type="molecule type" value="Genomic_DNA"/>
</dbReference>
<gene>
    <name evidence="2" type="ORF">ACFOUW_15540</name>
</gene>
<organism evidence="2 3">
    <name type="scientific">Tenggerimyces flavus</name>
    <dbReference type="NCBI Taxonomy" id="1708749"/>
    <lineage>
        <taxon>Bacteria</taxon>
        <taxon>Bacillati</taxon>
        <taxon>Actinomycetota</taxon>
        <taxon>Actinomycetes</taxon>
        <taxon>Propionibacteriales</taxon>
        <taxon>Nocardioidaceae</taxon>
        <taxon>Tenggerimyces</taxon>
    </lineage>
</organism>
<evidence type="ECO:0000313" key="2">
    <source>
        <dbReference type="EMBL" id="MFC3762255.1"/>
    </source>
</evidence>
<evidence type="ECO:0000256" key="1">
    <source>
        <dbReference type="SAM" id="Phobius"/>
    </source>
</evidence>
<feature type="transmembrane region" description="Helical" evidence="1">
    <location>
        <begin position="127"/>
        <end position="151"/>
    </location>
</feature>
<evidence type="ECO:0008006" key="4">
    <source>
        <dbReference type="Google" id="ProtNLM"/>
    </source>
</evidence>
<keyword evidence="1" id="KW-1133">Transmembrane helix</keyword>
<feature type="transmembrane region" description="Helical" evidence="1">
    <location>
        <begin position="7"/>
        <end position="27"/>
    </location>
</feature>
<feature type="transmembrane region" description="Helical" evidence="1">
    <location>
        <begin position="47"/>
        <end position="65"/>
    </location>
</feature>
<feature type="transmembrane region" description="Helical" evidence="1">
    <location>
        <begin position="186"/>
        <end position="203"/>
    </location>
</feature>
<sequence length="223" mass="22764">MITTSTLGKAAGVSAVVAGLLFVSVQIGHPHLELASVSTTEWIVRNTMKVAMAALSLAGITGIYLRQVRQLGILGLVGYVLFSTAYLVMMSVAFVAGYVLPSLAGTSPAYVNDVLAMASGGTVVGDIGALAVTNLVSAVTYLAGGVIFGIAVFRAGILARWAAALLAAGTLAALAVPLVPHLVDRLIAFPTGIALVGLGISLWRSIAPQATTENAHAERLAVR</sequence>
<dbReference type="Proteomes" id="UP001595699">
    <property type="component" value="Unassembled WGS sequence"/>
</dbReference>
<keyword evidence="1" id="KW-0472">Membrane</keyword>
<reference evidence="3" key="1">
    <citation type="journal article" date="2019" name="Int. J. Syst. Evol. Microbiol.">
        <title>The Global Catalogue of Microorganisms (GCM) 10K type strain sequencing project: providing services to taxonomists for standard genome sequencing and annotation.</title>
        <authorList>
            <consortium name="The Broad Institute Genomics Platform"/>
            <consortium name="The Broad Institute Genome Sequencing Center for Infectious Disease"/>
            <person name="Wu L."/>
            <person name="Ma J."/>
        </authorList>
    </citation>
    <scope>NUCLEOTIDE SEQUENCE [LARGE SCALE GENOMIC DNA]</scope>
    <source>
        <strain evidence="3">CGMCC 4.7241</strain>
    </source>
</reference>